<feature type="signal peptide" evidence="2">
    <location>
        <begin position="1"/>
        <end position="37"/>
    </location>
</feature>
<keyword evidence="4" id="KW-1185">Reference proteome</keyword>
<dbReference type="AlphaFoldDB" id="A0A5N5JK96"/>
<dbReference type="Proteomes" id="UP000326939">
    <property type="component" value="Chromosome 16"/>
</dbReference>
<evidence type="ECO:0000313" key="4">
    <source>
        <dbReference type="Proteomes" id="UP000326939"/>
    </source>
</evidence>
<comment type="caution">
    <text evidence="3">The sequence shown here is derived from an EMBL/GenBank/DDBJ whole genome shotgun (WGS) entry which is preliminary data.</text>
</comment>
<feature type="chain" id="PRO_5024289437" evidence="2">
    <location>
        <begin position="38"/>
        <end position="122"/>
    </location>
</feature>
<evidence type="ECO:0000256" key="2">
    <source>
        <dbReference type="SAM" id="SignalP"/>
    </source>
</evidence>
<evidence type="ECO:0000313" key="3">
    <source>
        <dbReference type="EMBL" id="KAB5519302.1"/>
    </source>
</evidence>
<evidence type="ECO:0000256" key="1">
    <source>
        <dbReference type="SAM" id="MobiDB-lite"/>
    </source>
</evidence>
<accession>A0A5N5JK96</accession>
<protein>
    <submittedName>
        <fullName evidence="3">Uncharacterized protein</fullName>
    </submittedName>
</protein>
<feature type="region of interest" description="Disordered" evidence="1">
    <location>
        <begin position="48"/>
        <end position="68"/>
    </location>
</feature>
<sequence>MNWVARRKEMGVPGRELACFYLLLLLIMSQLEAPCYAAGHGRFGSSNGGSISELKKSPARSTNIGGLKGNADKDGDEIFGAEKRKLLLANSTVNVSSSLTDVYESLGFTATWFVAITPVAVV</sequence>
<dbReference type="EMBL" id="VDCV01000016">
    <property type="protein sequence ID" value="KAB5519302.1"/>
    <property type="molecule type" value="Genomic_DNA"/>
</dbReference>
<name>A0A5N5JK96_9ROSI</name>
<reference evidence="4" key="1">
    <citation type="journal article" date="2019" name="Gigascience">
        <title>De novo genome assembly of the endangered Acer yangbiense, a plant species with extremely small populations endemic to Yunnan Province, China.</title>
        <authorList>
            <person name="Yang J."/>
            <person name="Wariss H.M."/>
            <person name="Tao L."/>
            <person name="Zhang R."/>
            <person name="Yun Q."/>
            <person name="Hollingsworth P."/>
            <person name="Dao Z."/>
            <person name="Luo G."/>
            <person name="Guo H."/>
            <person name="Ma Y."/>
            <person name="Sun W."/>
        </authorList>
    </citation>
    <scope>NUCLEOTIDE SEQUENCE [LARGE SCALE GENOMIC DNA]</scope>
    <source>
        <strain evidence="4">cv. br00</strain>
    </source>
</reference>
<gene>
    <name evidence="3" type="ORF">DKX38_023621</name>
</gene>
<organism evidence="3 4">
    <name type="scientific">Salix brachista</name>
    <dbReference type="NCBI Taxonomy" id="2182728"/>
    <lineage>
        <taxon>Eukaryota</taxon>
        <taxon>Viridiplantae</taxon>
        <taxon>Streptophyta</taxon>
        <taxon>Embryophyta</taxon>
        <taxon>Tracheophyta</taxon>
        <taxon>Spermatophyta</taxon>
        <taxon>Magnoliopsida</taxon>
        <taxon>eudicotyledons</taxon>
        <taxon>Gunneridae</taxon>
        <taxon>Pentapetalae</taxon>
        <taxon>rosids</taxon>
        <taxon>fabids</taxon>
        <taxon>Malpighiales</taxon>
        <taxon>Salicaceae</taxon>
        <taxon>Saliceae</taxon>
        <taxon>Salix</taxon>
    </lineage>
</organism>
<proteinExistence type="predicted"/>
<keyword evidence="2" id="KW-0732">Signal</keyword>